<keyword evidence="3 5" id="KW-1133">Transmembrane helix</keyword>
<evidence type="ECO:0000313" key="7">
    <source>
        <dbReference type="Proteomes" id="UP000292702"/>
    </source>
</evidence>
<dbReference type="SUPFAM" id="SSF103473">
    <property type="entry name" value="MFS general substrate transporter"/>
    <property type="match status" value="1"/>
</dbReference>
<evidence type="ECO:0000256" key="5">
    <source>
        <dbReference type="SAM" id="Phobius"/>
    </source>
</evidence>
<dbReference type="Gene3D" id="1.20.1250.20">
    <property type="entry name" value="MFS general substrate transporter like domains"/>
    <property type="match status" value="1"/>
</dbReference>
<keyword evidence="7" id="KW-1185">Reference proteome</keyword>
<protein>
    <recommendedName>
        <fullName evidence="8">Major facilitator superfamily (MFS) profile domain-containing protein</fullName>
    </recommendedName>
</protein>
<reference evidence="6 7" key="1">
    <citation type="submission" date="2018-11" db="EMBL/GenBank/DDBJ databases">
        <title>Genome assembly of Steccherinum ochraceum LE-BIN_3174, the white-rot fungus of the Steccherinaceae family (The Residual Polyporoid clade, Polyporales, Basidiomycota).</title>
        <authorList>
            <person name="Fedorova T.V."/>
            <person name="Glazunova O.A."/>
            <person name="Landesman E.O."/>
            <person name="Moiseenko K.V."/>
            <person name="Psurtseva N.V."/>
            <person name="Savinova O.S."/>
            <person name="Shakhova N.V."/>
            <person name="Tyazhelova T.V."/>
            <person name="Vasina D.V."/>
        </authorList>
    </citation>
    <scope>NUCLEOTIDE SEQUENCE [LARGE SCALE GENOMIC DNA]</scope>
    <source>
        <strain evidence="6 7">LE-BIN_3174</strain>
    </source>
</reference>
<dbReference type="Gene3D" id="1.20.1720.10">
    <property type="entry name" value="Multidrug resistance protein D"/>
    <property type="match status" value="1"/>
</dbReference>
<evidence type="ECO:0000256" key="2">
    <source>
        <dbReference type="ARBA" id="ARBA00022692"/>
    </source>
</evidence>
<feature type="transmembrane region" description="Helical" evidence="5">
    <location>
        <begin position="119"/>
        <end position="144"/>
    </location>
</feature>
<dbReference type="Pfam" id="PF07690">
    <property type="entry name" value="MFS_1"/>
    <property type="match status" value="1"/>
</dbReference>
<evidence type="ECO:0000256" key="1">
    <source>
        <dbReference type="ARBA" id="ARBA00004141"/>
    </source>
</evidence>
<dbReference type="PANTHER" id="PTHR23502">
    <property type="entry name" value="MAJOR FACILITATOR SUPERFAMILY"/>
    <property type="match status" value="1"/>
</dbReference>
<feature type="transmembrane region" description="Helical" evidence="5">
    <location>
        <begin position="281"/>
        <end position="300"/>
    </location>
</feature>
<dbReference type="STRING" id="92696.A0A4R0R494"/>
<dbReference type="AlphaFoldDB" id="A0A4R0R494"/>
<feature type="transmembrane region" description="Helical" evidence="5">
    <location>
        <begin position="457"/>
        <end position="476"/>
    </location>
</feature>
<dbReference type="InterPro" id="IPR036259">
    <property type="entry name" value="MFS_trans_sf"/>
</dbReference>
<feature type="transmembrane region" description="Helical" evidence="5">
    <location>
        <begin position="320"/>
        <end position="341"/>
    </location>
</feature>
<evidence type="ECO:0008006" key="8">
    <source>
        <dbReference type="Google" id="ProtNLM"/>
    </source>
</evidence>
<comment type="caution">
    <text evidence="6">The sequence shown here is derived from an EMBL/GenBank/DDBJ whole genome shotgun (WGS) entry which is preliminary data.</text>
</comment>
<evidence type="ECO:0000256" key="4">
    <source>
        <dbReference type="ARBA" id="ARBA00023136"/>
    </source>
</evidence>
<feature type="transmembrane region" description="Helical" evidence="5">
    <location>
        <begin position="49"/>
        <end position="68"/>
    </location>
</feature>
<dbReference type="Proteomes" id="UP000292702">
    <property type="component" value="Unassembled WGS sequence"/>
</dbReference>
<feature type="transmembrane region" description="Helical" evidence="5">
    <location>
        <begin position="150"/>
        <end position="167"/>
    </location>
</feature>
<accession>A0A4R0R494</accession>
<name>A0A4R0R494_9APHY</name>
<evidence type="ECO:0000313" key="6">
    <source>
        <dbReference type="EMBL" id="TCD62101.1"/>
    </source>
</evidence>
<dbReference type="InterPro" id="IPR011701">
    <property type="entry name" value="MFS"/>
</dbReference>
<dbReference type="GO" id="GO:0022857">
    <property type="term" value="F:transmembrane transporter activity"/>
    <property type="evidence" value="ECO:0007669"/>
    <property type="project" value="InterPro"/>
</dbReference>
<keyword evidence="2 5" id="KW-0812">Transmembrane</keyword>
<sequence length="494" mass="54395">MAQTAQASETKQLDALPPTSVTAHEVLVDIEHVEVQDDPRKWSKTRKNLILFAISAAAMITGLGGNLYNPAISEIESELHATSGEISWSLSLFILFQGCVPLIWSAVSEIYGRKRGTIMGIYYCAPLLGPSLGPIIGGVLTQAFDWRATFWFLTIFTGICLFSFLLFKDTFRRERSLTYQLAAARLRKRALAHSTGPSQISTLAEHTDFGIGKDNEKHAAIERESSPDVGDDLAPEIVQSHSDVEAQHSPKEPEIHHVHNVNLTLRDVNPIQPMVFVLRRLNNVATLASSGIFFALQYSIAYTCARTLSDNYHYNALRIGLVLLSFGVGNLMGSILGGKWSDHVQQKLVAKNDGVRYPEMRLQSTTAAMFILPPSVLAYAWICDQHVHVSAICVALFFAGFSSIWIYSATLAYIVDANVGRSSSAVACNSCFRGTFAFVAAEVAVPLQNSIRDGGLYTLWAGLSIIAELFILLVLWKGKSWRQKEENRESGAPQ</sequence>
<organism evidence="6 7">
    <name type="scientific">Steccherinum ochraceum</name>
    <dbReference type="NCBI Taxonomy" id="92696"/>
    <lineage>
        <taxon>Eukaryota</taxon>
        <taxon>Fungi</taxon>
        <taxon>Dikarya</taxon>
        <taxon>Basidiomycota</taxon>
        <taxon>Agaricomycotina</taxon>
        <taxon>Agaricomycetes</taxon>
        <taxon>Polyporales</taxon>
        <taxon>Steccherinaceae</taxon>
        <taxon>Steccherinum</taxon>
    </lineage>
</organism>
<feature type="transmembrane region" description="Helical" evidence="5">
    <location>
        <begin position="88"/>
        <end position="107"/>
    </location>
</feature>
<gene>
    <name evidence="6" type="ORF">EIP91_007476</name>
</gene>
<dbReference type="GO" id="GO:0005886">
    <property type="term" value="C:plasma membrane"/>
    <property type="evidence" value="ECO:0007669"/>
    <property type="project" value="TreeGrafter"/>
</dbReference>
<comment type="subcellular location">
    <subcellularLocation>
        <location evidence="1">Membrane</location>
        <topology evidence="1">Multi-pass membrane protein</topology>
    </subcellularLocation>
</comment>
<proteinExistence type="predicted"/>
<keyword evidence="4 5" id="KW-0472">Membrane</keyword>
<feature type="transmembrane region" description="Helical" evidence="5">
    <location>
        <begin position="388"/>
        <end position="414"/>
    </location>
</feature>
<evidence type="ECO:0000256" key="3">
    <source>
        <dbReference type="ARBA" id="ARBA00022989"/>
    </source>
</evidence>
<dbReference type="OrthoDB" id="2585655at2759"/>
<dbReference type="PANTHER" id="PTHR23502:SF5">
    <property type="entry name" value="QUINIDINE RESISTANCE PROTEIN 3"/>
    <property type="match status" value="1"/>
</dbReference>
<dbReference type="EMBL" id="RWJN01000402">
    <property type="protein sequence ID" value="TCD62101.1"/>
    <property type="molecule type" value="Genomic_DNA"/>
</dbReference>